<gene>
    <name evidence="15" type="ORF">EDS130_LOCUS7540</name>
    <name evidence="16" type="ORF">XAT740_LOCUS21970</name>
    <name evidence="17" type="ORF">XAT740_LOCUS25560</name>
</gene>
<dbReference type="GO" id="GO:0005634">
    <property type="term" value="C:nucleus"/>
    <property type="evidence" value="ECO:0007669"/>
    <property type="project" value="UniProtKB-SubCell"/>
</dbReference>
<dbReference type="GO" id="GO:0006402">
    <property type="term" value="P:mRNA catabolic process"/>
    <property type="evidence" value="ECO:0007669"/>
    <property type="project" value="InterPro"/>
</dbReference>
<evidence type="ECO:0000256" key="1">
    <source>
        <dbReference type="ARBA" id="ARBA00004123"/>
    </source>
</evidence>
<evidence type="ECO:0000256" key="7">
    <source>
        <dbReference type="ARBA" id="ARBA00022845"/>
    </source>
</evidence>
<dbReference type="InterPro" id="IPR011989">
    <property type="entry name" value="ARM-like"/>
</dbReference>
<evidence type="ECO:0000256" key="5">
    <source>
        <dbReference type="ARBA" id="ARBA00022490"/>
    </source>
</evidence>
<sequence>MASSTSSTPSPNPIVTSNGSGGGSGPPSAGASGQTSNNSSANAGQQQTSGANNPANDTPVSSERIASWITELLSSTTRENALMELSRKREKVVDLAVLLWHSFGSVAVLLHEVISVYPYITPPTLTAQQSNRVCNALALLQCIASHPETRSLFIQANIPLFLYPFLNTKSSTRPFEYLRLTSLGVIGALVKTDETEVINFLLTTEIIPLSLRIMQSGSELSKTVATFILQKILADDCGLNYICQTFDRFSHVAMVLGRMVLQQQKEASGRLLKHIIRCYLRLSDNARAREALRSCLPDCLKDHTFDAILKEDQSTKKWLSQLLLNLETPVTANASNSQQGTSGNNIVSQQAQPASPLGMG</sequence>
<dbReference type="Proteomes" id="UP000663852">
    <property type="component" value="Unassembled WGS sequence"/>
</dbReference>
<evidence type="ECO:0000256" key="3">
    <source>
        <dbReference type="ARBA" id="ARBA00006385"/>
    </source>
</evidence>
<keyword evidence="11" id="KW-0804">Transcription</keyword>
<evidence type="ECO:0000256" key="4">
    <source>
        <dbReference type="ARBA" id="ARBA00014171"/>
    </source>
</evidence>
<dbReference type="GO" id="GO:0031047">
    <property type="term" value="P:regulatory ncRNA-mediated gene silencing"/>
    <property type="evidence" value="ECO:0007669"/>
    <property type="project" value="UniProtKB-KW"/>
</dbReference>
<feature type="region of interest" description="Disordered" evidence="14">
    <location>
        <begin position="334"/>
        <end position="360"/>
    </location>
</feature>
<dbReference type="Proteomes" id="UP000663828">
    <property type="component" value="Unassembled WGS sequence"/>
</dbReference>
<protein>
    <recommendedName>
        <fullName evidence="4">CCR4-NOT transcription complex subunit 9</fullName>
    </recommendedName>
    <alternativeName>
        <fullName evidence="13">Cell differentiation protein RQCD1 homolog</fullName>
    </alternativeName>
</protein>
<dbReference type="AlphaFoldDB" id="A0A814U495"/>
<dbReference type="GO" id="GO:0006417">
    <property type="term" value="P:regulation of translation"/>
    <property type="evidence" value="ECO:0007669"/>
    <property type="project" value="UniProtKB-KW"/>
</dbReference>
<evidence type="ECO:0000256" key="11">
    <source>
        <dbReference type="ARBA" id="ARBA00023163"/>
    </source>
</evidence>
<evidence type="ECO:0000313" key="15">
    <source>
        <dbReference type="EMBL" id="CAF0855607.1"/>
    </source>
</evidence>
<feature type="compositionally biased region" description="Polar residues" evidence="14">
    <location>
        <begin position="334"/>
        <end position="353"/>
    </location>
</feature>
<evidence type="ECO:0000256" key="6">
    <source>
        <dbReference type="ARBA" id="ARBA00022491"/>
    </source>
</evidence>
<dbReference type="InterPro" id="IPR007216">
    <property type="entry name" value="CNOT9"/>
</dbReference>
<comment type="similarity">
    <text evidence="3">Belongs to the CNOT9 family.</text>
</comment>
<dbReference type="SUPFAM" id="SSF48371">
    <property type="entry name" value="ARM repeat"/>
    <property type="match status" value="1"/>
</dbReference>
<organism evidence="16 18">
    <name type="scientific">Adineta ricciae</name>
    <name type="common">Rotifer</name>
    <dbReference type="NCBI Taxonomy" id="249248"/>
    <lineage>
        <taxon>Eukaryota</taxon>
        <taxon>Metazoa</taxon>
        <taxon>Spiralia</taxon>
        <taxon>Gnathifera</taxon>
        <taxon>Rotifera</taxon>
        <taxon>Eurotatoria</taxon>
        <taxon>Bdelloidea</taxon>
        <taxon>Adinetida</taxon>
        <taxon>Adinetidae</taxon>
        <taxon>Adineta</taxon>
    </lineage>
</organism>
<dbReference type="EMBL" id="CAJNOR010001599">
    <property type="protein sequence ID" value="CAF1169899.1"/>
    <property type="molecule type" value="Genomic_DNA"/>
</dbReference>
<comment type="subcellular location">
    <subcellularLocation>
        <location evidence="2">Cytoplasm</location>
        <location evidence="2">P-body</location>
    </subcellularLocation>
    <subcellularLocation>
        <location evidence="1">Nucleus</location>
    </subcellularLocation>
</comment>
<evidence type="ECO:0000256" key="8">
    <source>
        <dbReference type="ARBA" id="ARBA00023015"/>
    </source>
</evidence>
<proteinExistence type="inferred from homology"/>
<dbReference type="EMBL" id="CAJNOJ010000023">
    <property type="protein sequence ID" value="CAF0855607.1"/>
    <property type="molecule type" value="Genomic_DNA"/>
</dbReference>
<dbReference type="GO" id="GO:0005829">
    <property type="term" value="C:cytosol"/>
    <property type="evidence" value="ECO:0007669"/>
    <property type="project" value="UniProtKB-ARBA"/>
</dbReference>
<dbReference type="GO" id="GO:0030014">
    <property type="term" value="C:CCR4-NOT complex"/>
    <property type="evidence" value="ECO:0007669"/>
    <property type="project" value="InterPro"/>
</dbReference>
<feature type="compositionally biased region" description="Low complexity" evidence="14">
    <location>
        <begin position="1"/>
        <end position="17"/>
    </location>
</feature>
<evidence type="ECO:0000256" key="13">
    <source>
        <dbReference type="ARBA" id="ARBA00030283"/>
    </source>
</evidence>
<keyword evidence="7" id="KW-0810">Translation regulation</keyword>
<feature type="region of interest" description="Disordered" evidence="14">
    <location>
        <begin position="1"/>
        <end position="61"/>
    </location>
</feature>
<dbReference type="GO" id="GO:0000932">
    <property type="term" value="C:P-body"/>
    <property type="evidence" value="ECO:0007669"/>
    <property type="project" value="UniProtKB-SubCell"/>
</dbReference>
<dbReference type="Pfam" id="PF04078">
    <property type="entry name" value="Rcd1"/>
    <property type="match status" value="1"/>
</dbReference>
<keyword evidence="5" id="KW-0963">Cytoplasm</keyword>
<keyword evidence="8" id="KW-0805">Transcription regulation</keyword>
<keyword evidence="9" id="KW-0943">RNA-mediated gene silencing</keyword>
<dbReference type="OrthoDB" id="1183224at2759"/>
<evidence type="ECO:0000313" key="18">
    <source>
        <dbReference type="Proteomes" id="UP000663828"/>
    </source>
</evidence>
<dbReference type="InterPro" id="IPR016024">
    <property type="entry name" value="ARM-type_fold"/>
</dbReference>
<evidence type="ECO:0000256" key="12">
    <source>
        <dbReference type="ARBA" id="ARBA00023242"/>
    </source>
</evidence>
<evidence type="ECO:0000313" key="17">
    <source>
        <dbReference type="EMBL" id="CAF1237522.1"/>
    </source>
</evidence>
<keyword evidence="18" id="KW-1185">Reference proteome</keyword>
<dbReference type="Gene3D" id="1.25.10.10">
    <property type="entry name" value="Leucine-rich Repeat Variant"/>
    <property type="match status" value="1"/>
</dbReference>
<dbReference type="EMBL" id="CAJNOR010002032">
    <property type="protein sequence ID" value="CAF1237522.1"/>
    <property type="molecule type" value="Genomic_DNA"/>
</dbReference>
<evidence type="ECO:0000256" key="9">
    <source>
        <dbReference type="ARBA" id="ARBA00023158"/>
    </source>
</evidence>
<dbReference type="PANTHER" id="PTHR12262">
    <property type="entry name" value="CCR4-NOT TRANSCRIPTION COMPLEX SUBUNIT 9"/>
    <property type="match status" value="1"/>
</dbReference>
<dbReference type="FunFam" id="1.25.10.10:FF:000037">
    <property type="entry name" value="CCR4-NOT transcription complex subunit 9"/>
    <property type="match status" value="1"/>
</dbReference>
<evidence type="ECO:0000313" key="16">
    <source>
        <dbReference type="EMBL" id="CAF1169899.1"/>
    </source>
</evidence>
<keyword evidence="10" id="KW-0010">Activator</keyword>
<accession>A0A814U495</accession>
<evidence type="ECO:0000256" key="2">
    <source>
        <dbReference type="ARBA" id="ARBA00004201"/>
    </source>
</evidence>
<evidence type="ECO:0000256" key="10">
    <source>
        <dbReference type="ARBA" id="ARBA00023159"/>
    </source>
</evidence>
<feature type="compositionally biased region" description="Polar residues" evidence="14">
    <location>
        <begin position="34"/>
        <end position="61"/>
    </location>
</feature>
<keyword evidence="12" id="KW-0539">Nucleus</keyword>
<evidence type="ECO:0000256" key="14">
    <source>
        <dbReference type="SAM" id="MobiDB-lite"/>
    </source>
</evidence>
<name>A0A814U495_ADIRI</name>
<reference evidence="16" key="1">
    <citation type="submission" date="2021-02" db="EMBL/GenBank/DDBJ databases">
        <authorList>
            <person name="Nowell W R."/>
        </authorList>
    </citation>
    <scope>NUCLEOTIDE SEQUENCE</scope>
</reference>
<comment type="caution">
    <text evidence="16">The sequence shown here is derived from an EMBL/GenBank/DDBJ whole genome shotgun (WGS) entry which is preliminary data.</text>
</comment>
<keyword evidence="6" id="KW-0678">Repressor</keyword>